<evidence type="ECO:0000313" key="6">
    <source>
        <dbReference type="Proteomes" id="UP000292424"/>
    </source>
</evidence>
<dbReference type="Proteomes" id="UP000292424">
    <property type="component" value="Chromosome"/>
</dbReference>
<accession>A0A5P2G377</accession>
<sequence>MKTYISPPNPQAANLYEKGAGEKKKIRSQLKYSIMEITGRLTANAQVRTTETGKEVVGFTIAINDRYKKKGDTNVTTLVTFIDCSYWRSTAIAPYLTKGTIVQLTGRLNEPRIWQDREGNARANLSFTVNEIKILGGGNPSNGSSPQETKPGKGSKALKPVVVAAEDDLPF</sequence>
<keyword evidence="1 2" id="KW-0238">DNA-binding</keyword>
<dbReference type="InterPro" id="IPR011344">
    <property type="entry name" value="ssDNA-bd"/>
</dbReference>
<proteinExistence type="predicted"/>
<dbReference type="RefSeq" id="WP_131329159.1">
    <property type="nucleotide sequence ID" value="NZ_CP044016.1"/>
</dbReference>
<evidence type="ECO:0000256" key="4">
    <source>
        <dbReference type="SAM" id="MobiDB-lite"/>
    </source>
</evidence>
<evidence type="ECO:0000256" key="3">
    <source>
        <dbReference type="RuleBase" id="RU000524"/>
    </source>
</evidence>
<dbReference type="Gene3D" id="2.40.50.140">
    <property type="entry name" value="Nucleic acid-binding proteins"/>
    <property type="match status" value="1"/>
</dbReference>
<reference evidence="5 6" key="1">
    <citation type="submission" date="2019-09" db="EMBL/GenBank/DDBJ databases">
        <title>Complete genome sequence of Arachidicoccus sp. B3-10 isolated from apple orchard soil.</title>
        <authorList>
            <person name="Kim H.S."/>
            <person name="Han K.-I."/>
            <person name="Suh M.K."/>
            <person name="Lee K.C."/>
            <person name="Eom M.K."/>
            <person name="Kim J.-S."/>
            <person name="Kang S.W."/>
            <person name="Sin Y."/>
            <person name="Lee J.-S."/>
        </authorList>
    </citation>
    <scope>NUCLEOTIDE SEQUENCE [LARGE SCALE GENOMIC DNA]</scope>
    <source>
        <strain evidence="5 6">B3-10</strain>
    </source>
</reference>
<evidence type="ECO:0000256" key="1">
    <source>
        <dbReference type="ARBA" id="ARBA00023125"/>
    </source>
</evidence>
<name>A0A5P2G377_9BACT</name>
<feature type="region of interest" description="Disordered" evidence="4">
    <location>
        <begin position="136"/>
        <end position="160"/>
    </location>
</feature>
<evidence type="ECO:0000313" key="5">
    <source>
        <dbReference type="EMBL" id="QES88272.1"/>
    </source>
</evidence>
<dbReference type="GO" id="GO:0006260">
    <property type="term" value="P:DNA replication"/>
    <property type="evidence" value="ECO:0007669"/>
    <property type="project" value="InterPro"/>
</dbReference>
<dbReference type="NCBIfam" id="TIGR00621">
    <property type="entry name" value="ssb"/>
    <property type="match status" value="1"/>
</dbReference>
<dbReference type="EMBL" id="CP044016">
    <property type="protein sequence ID" value="QES88272.1"/>
    <property type="molecule type" value="Genomic_DNA"/>
</dbReference>
<dbReference type="AlphaFoldDB" id="A0A5P2G377"/>
<dbReference type="InterPro" id="IPR012340">
    <property type="entry name" value="NA-bd_OB-fold"/>
</dbReference>
<dbReference type="OrthoDB" id="1265936at2"/>
<keyword evidence="6" id="KW-1185">Reference proteome</keyword>
<dbReference type="CDD" id="cd04496">
    <property type="entry name" value="SSB_OBF"/>
    <property type="match status" value="1"/>
</dbReference>
<evidence type="ECO:0000256" key="2">
    <source>
        <dbReference type="PROSITE-ProRule" id="PRU00252"/>
    </source>
</evidence>
<organism evidence="5 6">
    <name type="scientific">Rhizosphaericola mali</name>
    <dbReference type="NCBI Taxonomy" id="2545455"/>
    <lineage>
        <taxon>Bacteria</taxon>
        <taxon>Pseudomonadati</taxon>
        <taxon>Bacteroidota</taxon>
        <taxon>Chitinophagia</taxon>
        <taxon>Chitinophagales</taxon>
        <taxon>Chitinophagaceae</taxon>
        <taxon>Rhizosphaericola</taxon>
    </lineage>
</organism>
<dbReference type="Pfam" id="PF00436">
    <property type="entry name" value="SSB"/>
    <property type="match status" value="1"/>
</dbReference>
<protein>
    <recommendedName>
        <fullName evidence="3">Single-stranded DNA-binding protein</fullName>
    </recommendedName>
</protein>
<dbReference type="InterPro" id="IPR000424">
    <property type="entry name" value="Primosome_PriB/ssb"/>
</dbReference>
<gene>
    <name evidence="5" type="ORF">E0W69_006180</name>
</gene>
<dbReference type="GO" id="GO:0003697">
    <property type="term" value="F:single-stranded DNA binding"/>
    <property type="evidence" value="ECO:0007669"/>
    <property type="project" value="InterPro"/>
</dbReference>
<dbReference type="SUPFAM" id="SSF50249">
    <property type="entry name" value="Nucleic acid-binding proteins"/>
    <property type="match status" value="1"/>
</dbReference>
<dbReference type="KEGG" id="arac:E0W69_006180"/>
<dbReference type="PROSITE" id="PS50935">
    <property type="entry name" value="SSB"/>
    <property type="match status" value="1"/>
</dbReference>